<reference evidence="3" key="3">
    <citation type="submission" date="2025-04" db="UniProtKB">
        <authorList>
            <consortium name="RefSeq"/>
        </authorList>
    </citation>
    <scope>IDENTIFICATION</scope>
    <source>
        <strain evidence="3">CBS 304.34</strain>
    </source>
</reference>
<dbReference type="InterPro" id="IPR036047">
    <property type="entry name" value="F-box-like_dom_sf"/>
</dbReference>
<dbReference type="AlphaFoldDB" id="A0A6A6XYL8"/>
<accession>A0A6A6XYL8</accession>
<organism evidence="1">
    <name type="scientific">Mytilinidion resinicola</name>
    <dbReference type="NCBI Taxonomy" id="574789"/>
    <lineage>
        <taxon>Eukaryota</taxon>
        <taxon>Fungi</taxon>
        <taxon>Dikarya</taxon>
        <taxon>Ascomycota</taxon>
        <taxon>Pezizomycotina</taxon>
        <taxon>Dothideomycetes</taxon>
        <taxon>Pleosporomycetidae</taxon>
        <taxon>Mytilinidiales</taxon>
        <taxon>Mytilinidiaceae</taxon>
        <taxon>Mytilinidion</taxon>
    </lineage>
</organism>
<dbReference type="GeneID" id="54462427"/>
<evidence type="ECO:0000313" key="3">
    <source>
        <dbReference type="RefSeq" id="XP_033568556.1"/>
    </source>
</evidence>
<dbReference type="EMBL" id="MU003729">
    <property type="protein sequence ID" value="KAF2801592.1"/>
    <property type="molecule type" value="Genomic_DNA"/>
</dbReference>
<evidence type="ECO:0000313" key="2">
    <source>
        <dbReference type="Proteomes" id="UP000504636"/>
    </source>
</evidence>
<dbReference type="Proteomes" id="UP000504636">
    <property type="component" value="Unplaced"/>
</dbReference>
<dbReference type="SUPFAM" id="SSF81383">
    <property type="entry name" value="F-box domain"/>
    <property type="match status" value="1"/>
</dbReference>
<sequence>MSNIIYPDLIVSLEQQLRRHEIAALRLHGEPVPEALALELDRWMAEEKGSAEQEATSPVTVAHTTLGEDCPARDQVLNTFELVGNIISMLPTEEILQARLVSKDWLAEVEALLRNTAFREKFSTRIVLRAYSLWARRARHACRKGICESIL</sequence>
<evidence type="ECO:0008006" key="4">
    <source>
        <dbReference type="Google" id="ProtNLM"/>
    </source>
</evidence>
<name>A0A6A6XYL8_9PEZI</name>
<proteinExistence type="predicted"/>
<keyword evidence="2" id="KW-1185">Reference proteome</keyword>
<protein>
    <recommendedName>
        <fullName evidence="4">F-box domain-containing protein</fullName>
    </recommendedName>
</protein>
<reference evidence="1 3" key="1">
    <citation type="journal article" date="2020" name="Stud. Mycol.">
        <title>101 Dothideomycetes genomes: a test case for predicting lifestyles and emergence of pathogens.</title>
        <authorList>
            <person name="Haridas S."/>
            <person name="Albert R."/>
            <person name="Binder M."/>
            <person name="Bloem J."/>
            <person name="Labutti K."/>
            <person name="Salamov A."/>
            <person name="Andreopoulos B."/>
            <person name="Baker S."/>
            <person name="Barry K."/>
            <person name="Bills G."/>
            <person name="Bluhm B."/>
            <person name="Cannon C."/>
            <person name="Castanera R."/>
            <person name="Culley D."/>
            <person name="Daum C."/>
            <person name="Ezra D."/>
            <person name="Gonzalez J."/>
            <person name="Henrissat B."/>
            <person name="Kuo A."/>
            <person name="Liang C."/>
            <person name="Lipzen A."/>
            <person name="Lutzoni F."/>
            <person name="Magnuson J."/>
            <person name="Mondo S."/>
            <person name="Nolan M."/>
            <person name="Ohm R."/>
            <person name="Pangilinan J."/>
            <person name="Park H.-J."/>
            <person name="Ramirez L."/>
            <person name="Alfaro M."/>
            <person name="Sun H."/>
            <person name="Tritt A."/>
            <person name="Yoshinaga Y."/>
            <person name="Zwiers L.-H."/>
            <person name="Turgeon B."/>
            <person name="Goodwin S."/>
            <person name="Spatafora J."/>
            <person name="Crous P."/>
            <person name="Grigoriev I."/>
        </authorList>
    </citation>
    <scope>NUCLEOTIDE SEQUENCE</scope>
    <source>
        <strain evidence="1 3">CBS 304.34</strain>
    </source>
</reference>
<reference evidence="3" key="2">
    <citation type="submission" date="2020-04" db="EMBL/GenBank/DDBJ databases">
        <authorList>
            <consortium name="NCBI Genome Project"/>
        </authorList>
    </citation>
    <scope>NUCLEOTIDE SEQUENCE</scope>
    <source>
        <strain evidence="3">CBS 304.34</strain>
    </source>
</reference>
<evidence type="ECO:0000313" key="1">
    <source>
        <dbReference type="EMBL" id="KAF2801592.1"/>
    </source>
</evidence>
<gene>
    <name evidence="1 3" type="ORF">BDZ99DRAFT_469585</name>
</gene>
<dbReference type="RefSeq" id="XP_033568556.1">
    <property type="nucleotide sequence ID" value="XM_033721534.1"/>
</dbReference>